<evidence type="ECO:0000256" key="3">
    <source>
        <dbReference type="ARBA" id="ARBA00023004"/>
    </source>
</evidence>
<dbReference type="OrthoDB" id="9794779at2"/>
<evidence type="ECO:0000256" key="1">
    <source>
        <dbReference type="ARBA" id="ARBA00022714"/>
    </source>
</evidence>
<dbReference type="RefSeq" id="WP_033536615.1">
    <property type="nucleotide sequence ID" value="NZ_JFHD01000038.1"/>
</dbReference>
<keyword evidence="1" id="KW-0001">2Fe-2S</keyword>
<dbReference type="Pfam" id="PF00355">
    <property type="entry name" value="Rieske"/>
    <property type="match status" value="1"/>
</dbReference>
<protein>
    <submittedName>
        <fullName evidence="6">2Fe-2S ferredoxin</fullName>
    </submittedName>
</protein>
<dbReference type="Proteomes" id="UP000027451">
    <property type="component" value="Unassembled WGS sequence"/>
</dbReference>
<proteinExistence type="predicted"/>
<dbReference type="InterPro" id="IPR017941">
    <property type="entry name" value="Rieske_2Fe-2S"/>
</dbReference>
<organism evidence="6 7">
    <name type="scientific">Caballeronia zhejiangensis</name>
    <dbReference type="NCBI Taxonomy" id="871203"/>
    <lineage>
        <taxon>Bacteria</taxon>
        <taxon>Pseudomonadati</taxon>
        <taxon>Pseudomonadota</taxon>
        <taxon>Betaproteobacteria</taxon>
        <taxon>Burkholderiales</taxon>
        <taxon>Burkholderiaceae</taxon>
        <taxon>Caballeronia</taxon>
    </lineage>
</organism>
<evidence type="ECO:0000256" key="4">
    <source>
        <dbReference type="ARBA" id="ARBA00023014"/>
    </source>
</evidence>
<dbReference type="SUPFAM" id="SSF50022">
    <property type="entry name" value="ISP domain"/>
    <property type="match status" value="1"/>
</dbReference>
<dbReference type="PROSITE" id="PS51296">
    <property type="entry name" value="RIESKE"/>
    <property type="match status" value="1"/>
</dbReference>
<dbReference type="PANTHER" id="PTHR40261">
    <property type="match status" value="1"/>
</dbReference>
<dbReference type="GO" id="GO:0051537">
    <property type="term" value="F:2 iron, 2 sulfur cluster binding"/>
    <property type="evidence" value="ECO:0007669"/>
    <property type="project" value="UniProtKB-KW"/>
</dbReference>
<evidence type="ECO:0000256" key="2">
    <source>
        <dbReference type="ARBA" id="ARBA00022723"/>
    </source>
</evidence>
<dbReference type="CDD" id="cd03467">
    <property type="entry name" value="Rieske"/>
    <property type="match status" value="1"/>
</dbReference>
<reference evidence="6 7" key="1">
    <citation type="submission" date="2014-03" db="EMBL/GenBank/DDBJ databases">
        <title>Draft Genome Sequences of Four Burkholderia Strains.</title>
        <authorList>
            <person name="Liu X.Y."/>
            <person name="Li C.X."/>
            <person name="Xu J.H."/>
        </authorList>
    </citation>
    <scope>NUCLEOTIDE SEQUENCE [LARGE SCALE GENOMIC DNA]</scope>
    <source>
        <strain evidence="6 7">OP-1</strain>
    </source>
</reference>
<dbReference type="AlphaFoldDB" id="A0A656QFM5"/>
<comment type="caution">
    <text evidence="6">The sequence shown here is derived from an EMBL/GenBank/DDBJ whole genome shotgun (WGS) entry which is preliminary data.</text>
</comment>
<evidence type="ECO:0000259" key="5">
    <source>
        <dbReference type="PROSITE" id="PS51296"/>
    </source>
</evidence>
<keyword evidence="3" id="KW-0408">Iron</keyword>
<keyword evidence="4" id="KW-0411">Iron-sulfur</keyword>
<evidence type="ECO:0000313" key="6">
    <source>
        <dbReference type="EMBL" id="KDR26094.1"/>
    </source>
</evidence>
<dbReference type="PANTHER" id="PTHR40261:SF1">
    <property type="entry name" value="RIESKE DOMAIN-CONTAINING PROTEIN"/>
    <property type="match status" value="1"/>
</dbReference>
<dbReference type="GO" id="GO:0046872">
    <property type="term" value="F:metal ion binding"/>
    <property type="evidence" value="ECO:0007669"/>
    <property type="project" value="UniProtKB-KW"/>
</dbReference>
<keyword evidence="2" id="KW-0479">Metal-binding</keyword>
<dbReference type="EMBL" id="JFHD01000038">
    <property type="protein sequence ID" value="KDR26094.1"/>
    <property type="molecule type" value="Genomic_DNA"/>
</dbReference>
<dbReference type="InterPro" id="IPR036922">
    <property type="entry name" value="Rieske_2Fe-2S_sf"/>
</dbReference>
<dbReference type="Gene3D" id="2.102.10.10">
    <property type="entry name" value="Rieske [2Fe-2S] iron-sulphur domain"/>
    <property type="match status" value="1"/>
</dbReference>
<keyword evidence="7" id="KW-1185">Reference proteome</keyword>
<evidence type="ECO:0000313" key="7">
    <source>
        <dbReference type="Proteomes" id="UP000027451"/>
    </source>
</evidence>
<name>A0A656QFM5_9BURK</name>
<sequence length="128" mass="14343">MSSISGEPQVLLCALDDVPDNGAIEIKATDPATTDVVIIRRGDEVWAYQNLCPHFSVPLNYEPNTFWTYDSEVIMCAHHSAMFRFEDGLCVDGPCKGATLRPVQIVIEDRKIYGEMPRRASSMIPLKR</sequence>
<accession>A0A656QFM5</accession>
<gene>
    <name evidence="6" type="ORF">BG60_24195</name>
</gene>
<feature type="domain" description="Rieske" evidence="5">
    <location>
        <begin position="10"/>
        <end position="114"/>
    </location>
</feature>